<keyword evidence="3" id="KW-1185">Reference proteome</keyword>
<evidence type="ECO:0000256" key="1">
    <source>
        <dbReference type="SAM" id="MobiDB-lite"/>
    </source>
</evidence>
<dbReference type="GeneID" id="93097619"/>
<organism evidence="2 3">
    <name type="scientific">Butyricimonas virosa</name>
    <dbReference type="NCBI Taxonomy" id="544645"/>
    <lineage>
        <taxon>Bacteria</taxon>
        <taxon>Pseudomonadati</taxon>
        <taxon>Bacteroidota</taxon>
        <taxon>Bacteroidia</taxon>
        <taxon>Bacteroidales</taxon>
        <taxon>Odoribacteraceae</taxon>
        <taxon>Butyricimonas</taxon>
    </lineage>
</organism>
<protein>
    <submittedName>
        <fullName evidence="2">Helix-turn-helix domain-containing protein</fullName>
    </submittedName>
</protein>
<proteinExistence type="predicted"/>
<sequence>MNYINIIEGFWKMNAYDRFSSSEIILYLYLLHICNQNYWNMPIACKTATLQSELGLNKSTIIRARAKLRERGLIEFTEGVQNSCSPKYRLFDIHSCRNATARATDNATADATIDKDIDRDKYNYSFAHQKKNRGYGIDKQKDKNQRRSIDVSPATQEGYDAPF</sequence>
<feature type="region of interest" description="Disordered" evidence="1">
    <location>
        <begin position="132"/>
        <end position="163"/>
    </location>
</feature>
<evidence type="ECO:0000313" key="3">
    <source>
        <dbReference type="Proteomes" id="UP000654720"/>
    </source>
</evidence>
<dbReference type="InterPro" id="IPR036388">
    <property type="entry name" value="WH-like_DNA-bd_sf"/>
</dbReference>
<gene>
    <name evidence="2" type="ORF">I6J59_17510</name>
</gene>
<feature type="compositionally biased region" description="Basic and acidic residues" evidence="1">
    <location>
        <begin position="136"/>
        <end position="149"/>
    </location>
</feature>
<name>A0ABX7H5M8_9BACT</name>
<dbReference type="EMBL" id="CP069450">
    <property type="protein sequence ID" value="QRO49662.1"/>
    <property type="molecule type" value="Genomic_DNA"/>
</dbReference>
<reference evidence="2 3" key="1">
    <citation type="submission" date="2021-02" db="EMBL/GenBank/DDBJ databases">
        <title>FDA dAtabase for Regulatory Grade micrObial Sequences (FDA-ARGOS): Supporting development and validation of Infectious Disease Dx tests.</title>
        <authorList>
            <person name="Carlson P."/>
            <person name="Fischbach M."/>
            <person name="Hastie J."/>
            <person name="Bilen M."/>
            <person name="Cheng A."/>
            <person name="Tallon L."/>
            <person name="Sadzewicz L."/>
            <person name="Zhao X."/>
            <person name="Boylan J."/>
            <person name="Ott S."/>
            <person name="Bowen H."/>
            <person name="Vavikolanu K."/>
            <person name="Mehta A."/>
            <person name="Aluvathingal J."/>
            <person name="Nadendla S."/>
            <person name="Yan Y."/>
            <person name="Sichtig H."/>
        </authorList>
    </citation>
    <scope>NUCLEOTIDE SEQUENCE [LARGE SCALE GENOMIC DNA]</scope>
    <source>
        <strain evidence="2 3">FDAARGOS_1229</strain>
    </source>
</reference>
<dbReference type="RefSeq" id="WP_027202194.1">
    <property type="nucleotide sequence ID" value="NZ_CP069450.1"/>
</dbReference>
<evidence type="ECO:0000313" key="2">
    <source>
        <dbReference type="EMBL" id="QRO49662.1"/>
    </source>
</evidence>
<dbReference type="Proteomes" id="UP000654720">
    <property type="component" value="Chromosome"/>
</dbReference>
<dbReference type="Gene3D" id="1.10.10.10">
    <property type="entry name" value="Winged helix-like DNA-binding domain superfamily/Winged helix DNA-binding domain"/>
    <property type="match status" value="1"/>
</dbReference>
<accession>A0ABX7H5M8</accession>